<accession>A0A0L8IKB1</accession>
<organism evidence="1 2">
    <name type="scientific">Pseudomonas syringae pv. aceris</name>
    <dbReference type="NCBI Taxonomy" id="199198"/>
    <lineage>
        <taxon>Bacteria</taxon>
        <taxon>Pseudomonadati</taxon>
        <taxon>Pseudomonadota</taxon>
        <taxon>Gammaproteobacteria</taxon>
        <taxon>Pseudomonadales</taxon>
        <taxon>Pseudomonadaceae</taxon>
        <taxon>Pseudomonas</taxon>
        <taxon>Pseudomonas syringae</taxon>
    </lineage>
</organism>
<evidence type="ECO:0000313" key="2">
    <source>
        <dbReference type="Proteomes" id="UP000050297"/>
    </source>
</evidence>
<evidence type="ECO:0000313" key="1">
    <source>
        <dbReference type="EMBL" id="KPW25541.1"/>
    </source>
</evidence>
<dbReference type="Proteomes" id="UP000050297">
    <property type="component" value="Unassembled WGS sequence"/>
</dbReference>
<reference evidence="1 2" key="1">
    <citation type="submission" date="2015-09" db="EMBL/GenBank/DDBJ databases">
        <title>Genome announcement of multiple Pseudomonas syringae strains.</title>
        <authorList>
            <person name="Thakur S."/>
            <person name="Wang P.W."/>
            <person name="Gong Y."/>
            <person name="Weir B.S."/>
            <person name="Guttman D.S."/>
        </authorList>
    </citation>
    <scope>NUCLEOTIDE SEQUENCE [LARGE SCALE GENOMIC DNA]</scope>
    <source>
        <strain evidence="1 2">ICMP2802</strain>
    </source>
</reference>
<dbReference type="EMBL" id="LJPM01000077">
    <property type="protein sequence ID" value="KPW25541.1"/>
    <property type="molecule type" value="Genomic_DNA"/>
</dbReference>
<protein>
    <submittedName>
        <fullName evidence="1">Uncharacterized protein</fullName>
    </submittedName>
</protein>
<sequence>MEISRLMENLLNTTGKDRIKVVTAANRVLNEMTLNPV</sequence>
<comment type="caution">
    <text evidence="1">The sequence shown here is derived from an EMBL/GenBank/DDBJ whole genome shotgun (WGS) entry which is preliminary data.</text>
</comment>
<name>A0A0L8IKB1_PSESX</name>
<dbReference type="AlphaFoldDB" id="A0A0L8IKB1"/>
<dbReference type="PATRIC" id="fig|199198.4.peg.441"/>
<gene>
    <name evidence="1" type="ORF">ALO91_101780</name>
</gene>
<proteinExistence type="predicted"/>